<comment type="caution">
    <text evidence="2">The sequence shown here is derived from an EMBL/GenBank/DDBJ whole genome shotgun (WGS) entry which is preliminary data.</text>
</comment>
<evidence type="ECO:0000313" key="3">
    <source>
        <dbReference type="Proteomes" id="UP000242791"/>
    </source>
</evidence>
<feature type="region of interest" description="Disordered" evidence="1">
    <location>
        <begin position="582"/>
        <end position="612"/>
    </location>
</feature>
<proteinExistence type="predicted"/>
<evidence type="ECO:0000256" key="1">
    <source>
        <dbReference type="SAM" id="MobiDB-lite"/>
    </source>
</evidence>
<organism evidence="2 3">
    <name type="scientific">Blastomyces percursus</name>
    <dbReference type="NCBI Taxonomy" id="1658174"/>
    <lineage>
        <taxon>Eukaryota</taxon>
        <taxon>Fungi</taxon>
        <taxon>Dikarya</taxon>
        <taxon>Ascomycota</taxon>
        <taxon>Pezizomycotina</taxon>
        <taxon>Eurotiomycetes</taxon>
        <taxon>Eurotiomycetidae</taxon>
        <taxon>Onygenales</taxon>
        <taxon>Ajellomycetaceae</taxon>
        <taxon>Blastomyces</taxon>
    </lineage>
</organism>
<dbReference type="PANTHER" id="PTHR47791">
    <property type="entry name" value="MEIOTICALLY UP-REGULATED GENE 191 PROTEIN"/>
    <property type="match status" value="1"/>
</dbReference>
<dbReference type="PANTHER" id="PTHR47791:SF2">
    <property type="entry name" value="ENDO MANNANASE, GH76 FAMILY (EUROFUNG)"/>
    <property type="match status" value="1"/>
</dbReference>
<dbReference type="STRING" id="1658174.A0A1J9R6C5"/>
<dbReference type="Pfam" id="PF03663">
    <property type="entry name" value="Glyco_hydro_76"/>
    <property type="match status" value="1"/>
</dbReference>
<dbReference type="SUPFAM" id="SSF48208">
    <property type="entry name" value="Six-hairpin glycosidases"/>
    <property type="match status" value="1"/>
</dbReference>
<dbReference type="GO" id="GO:0005975">
    <property type="term" value="P:carbohydrate metabolic process"/>
    <property type="evidence" value="ECO:0007669"/>
    <property type="project" value="InterPro"/>
</dbReference>
<feature type="region of interest" description="Disordered" evidence="1">
    <location>
        <begin position="63"/>
        <end position="83"/>
    </location>
</feature>
<protein>
    <recommendedName>
        <fullName evidence="4">Glycosyl hydrolase</fullName>
    </recommendedName>
</protein>
<name>A0A1J9R6C5_9EURO</name>
<dbReference type="OrthoDB" id="4104179at2759"/>
<dbReference type="Proteomes" id="UP000242791">
    <property type="component" value="Unassembled WGS sequence"/>
</dbReference>
<dbReference type="EMBL" id="LGTZ01000764">
    <property type="protein sequence ID" value="OJD23556.1"/>
    <property type="molecule type" value="Genomic_DNA"/>
</dbReference>
<dbReference type="VEuPathDB" id="FungiDB:ACJ73_05089"/>
<keyword evidence="3" id="KW-1185">Reference proteome</keyword>
<sequence length="634" mass="71462">MGFSLRRRGNGLSSFSRIIVIFGYLLYHSLHDYALAQPLEYSLDSHNDHLLIDGRQKLLNDRPNTVPLSGSGGSEQQKPIHDSIAPNDTLKKLLNALEVMQSSYFELWQGTWPSSIDWTAAVLATHVSATLSSLSINLDNLVDGDQSAAAGGSTLAYENLINFYFLQLSTFYFGEEAFSLRMQAYDDMLWVVLDWLENIKFQNIHSTLHYSSSVSSVSNDSLRSSWYGTQFRKPAAHRARLFYDLASQGWDTSLCNGGMVWSPYLEPYKNAITNELFISASIGMYLYFPGDDIDSPLLSKSTTGDMISEPHNPSHLKAAITAYEWLKNSNMTRENGLYADGFHIQGWRDKSNPGTRKCDVLDPMVYTYNQGVLLSGLRGLWLATGVKSYLEDGHELVRNVIKATGWPNTSSQRWQGLGRAGVLEEACDSSGSCSQNGHTFKGILFHHLAEFCRPLTNHEEQYLSSSIHKKTTAKNIKSQRVDYEWHQEECDSYYSWVAHNANASYMTKDEDGKFGMWWGKPYPHTDLRPTQTSPLPDGAIDYLNEGPFADFSDGDESHQRFPKGADTEIYFGGYGKLPFLQRKRNEGTSRSHPRERDPVALKDVNDRGRGRTVETQSGAVAVLRALFQWEMARK</sequence>
<accession>A0A1J9R6C5</accession>
<evidence type="ECO:0008006" key="4">
    <source>
        <dbReference type="Google" id="ProtNLM"/>
    </source>
</evidence>
<dbReference type="Gene3D" id="1.50.10.20">
    <property type="match status" value="1"/>
</dbReference>
<feature type="compositionally biased region" description="Basic and acidic residues" evidence="1">
    <location>
        <begin position="583"/>
        <end position="612"/>
    </location>
</feature>
<dbReference type="InterPro" id="IPR005198">
    <property type="entry name" value="Glyco_hydro_76"/>
</dbReference>
<dbReference type="InterPro" id="IPR008928">
    <property type="entry name" value="6-hairpin_glycosidase_sf"/>
</dbReference>
<evidence type="ECO:0000313" key="2">
    <source>
        <dbReference type="EMBL" id="OJD23556.1"/>
    </source>
</evidence>
<reference evidence="2 3" key="1">
    <citation type="submission" date="2015-08" db="EMBL/GenBank/DDBJ databases">
        <title>Emmonsia species relationships and genome sequence.</title>
        <authorList>
            <person name="Cuomo C.A."/>
            <person name="Schwartz I.S."/>
            <person name="Kenyon C."/>
            <person name="De Hoog G.S."/>
            <person name="Govender N.P."/>
            <person name="Botha A."/>
            <person name="Moreno L."/>
            <person name="De Vries M."/>
            <person name="Munoz J.F."/>
            <person name="Stielow J.B."/>
        </authorList>
    </citation>
    <scope>NUCLEOTIDE SEQUENCE [LARGE SCALE GENOMIC DNA]</scope>
    <source>
        <strain evidence="2 3">EI222</strain>
    </source>
</reference>
<dbReference type="InterPro" id="IPR053169">
    <property type="entry name" value="MUG_Protein"/>
</dbReference>
<dbReference type="AlphaFoldDB" id="A0A1J9R6C5"/>
<gene>
    <name evidence="2" type="ORF">ACJ73_05089</name>
</gene>